<keyword evidence="3" id="KW-0964">Secreted</keyword>
<organism evidence="5 6">
    <name type="scientific">Pristionchus entomophagus</name>
    <dbReference type="NCBI Taxonomy" id="358040"/>
    <lineage>
        <taxon>Eukaryota</taxon>
        <taxon>Metazoa</taxon>
        <taxon>Ecdysozoa</taxon>
        <taxon>Nematoda</taxon>
        <taxon>Chromadorea</taxon>
        <taxon>Rhabditida</taxon>
        <taxon>Rhabditina</taxon>
        <taxon>Diplogasteromorpha</taxon>
        <taxon>Diplogasteroidea</taxon>
        <taxon>Neodiplogasteridae</taxon>
        <taxon>Pristionchus</taxon>
    </lineage>
</organism>
<dbReference type="Proteomes" id="UP001432027">
    <property type="component" value="Unassembled WGS sequence"/>
</dbReference>
<evidence type="ECO:0000256" key="3">
    <source>
        <dbReference type="ARBA" id="ARBA00022525"/>
    </source>
</evidence>
<name>A0AAV5ULU2_9BILA</name>
<evidence type="ECO:0000313" key="6">
    <source>
        <dbReference type="Proteomes" id="UP001432027"/>
    </source>
</evidence>
<accession>A0AAV5ULU2</accession>
<dbReference type="GO" id="GO:0009986">
    <property type="term" value="C:cell surface"/>
    <property type="evidence" value="ECO:0007669"/>
    <property type="project" value="InterPro"/>
</dbReference>
<keyword evidence="4" id="KW-0732">Signal</keyword>
<dbReference type="Pfam" id="PF01060">
    <property type="entry name" value="TTR-52"/>
    <property type="match status" value="1"/>
</dbReference>
<comment type="caution">
    <text evidence="5">The sequence shown here is derived from an EMBL/GenBank/DDBJ whole genome shotgun (WGS) entry which is preliminary data.</text>
</comment>
<evidence type="ECO:0000256" key="1">
    <source>
        <dbReference type="ARBA" id="ARBA00004613"/>
    </source>
</evidence>
<dbReference type="Gene3D" id="2.60.40.3330">
    <property type="match status" value="1"/>
</dbReference>
<dbReference type="PANTHER" id="PTHR21700">
    <property type="entry name" value="TRANSTHYRETIN-LIKE FAMILY PROTEIN-RELATED"/>
    <property type="match status" value="1"/>
</dbReference>
<keyword evidence="6" id="KW-1185">Reference proteome</keyword>
<dbReference type="PANTHER" id="PTHR21700:SF3">
    <property type="entry name" value="TRANSTHYRETIN-LIKE PROTEIN 5"/>
    <property type="match status" value="1"/>
</dbReference>
<gene>
    <name evidence="5" type="ORF">PENTCL1PPCAC_29446</name>
</gene>
<dbReference type="InterPro" id="IPR001534">
    <property type="entry name" value="Transthyretin-like"/>
</dbReference>
<evidence type="ECO:0000256" key="4">
    <source>
        <dbReference type="ARBA" id="ARBA00022729"/>
    </source>
</evidence>
<sequence length="142" mass="16063">VAVRGGIDCQTANGKRPVAGVRMHLMEWDVTDPNDILSETTTNNAGVYSLEGEEDEFSLGPQFYADVWFPYAGPILDQCKNAAYHAQCDALKPTRRNCHHVIKMLNVPKDKHYKEDQDKKIHDAGRFLMDTDAISRSYMKCD</sequence>
<proteinExistence type="inferred from homology"/>
<dbReference type="InterPro" id="IPR038479">
    <property type="entry name" value="Transthyretin-like_sf"/>
</dbReference>
<reference evidence="5" key="1">
    <citation type="submission" date="2023-10" db="EMBL/GenBank/DDBJ databases">
        <title>Genome assembly of Pristionchus species.</title>
        <authorList>
            <person name="Yoshida K."/>
            <person name="Sommer R.J."/>
        </authorList>
    </citation>
    <scope>NUCLEOTIDE SEQUENCE</scope>
    <source>
        <strain evidence="5">RS0144</strain>
    </source>
</reference>
<protein>
    <submittedName>
        <fullName evidence="5">Uncharacterized protein</fullName>
    </submittedName>
</protein>
<dbReference type="EMBL" id="BTSX01000006">
    <property type="protein sequence ID" value="GMT07272.1"/>
    <property type="molecule type" value="Genomic_DNA"/>
</dbReference>
<comment type="similarity">
    <text evidence="2">Belongs to the nematode transthyretin-like family.</text>
</comment>
<comment type="subcellular location">
    <subcellularLocation>
        <location evidence="1">Secreted</location>
    </subcellularLocation>
</comment>
<dbReference type="AlphaFoldDB" id="A0AAV5ULU2"/>
<evidence type="ECO:0000313" key="5">
    <source>
        <dbReference type="EMBL" id="GMT07272.1"/>
    </source>
</evidence>
<evidence type="ECO:0000256" key="2">
    <source>
        <dbReference type="ARBA" id="ARBA00010112"/>
    </source>
</evidence>
<dbReference type="GO" id="GO:0005576">
    <property type="term" value="C:extracellular region"/>
    <property type="evidence" value="ECO:0007669"/>
    <property type="project" value="UniProtKB-SubCell"/>
</dbReference>
<feature type="non-terminal residue" evidence="5">
    <location>
        <position position="1"/>
    </location>
</feature>